<dbReference type="HOGENOM" id="CLU_1756586_0_0_12"/>
<gene>
    <name evidence="2" type="ordered locus">LBJ_0249</name>
</gene>
<organism evidence="2 3">
    <name type="scientific">Leptospira borgpetersenii serovar Hardjo-bovis (strain JB197)</name>
    <dbReference type="NCBI Taxonomy" id="355277"/>
    <lineage>
        <taxon>Bacteria</taxon>
        <taxon>Pseudomonadati</taxon>
        <taxon>Spirochaetota</taxon>
        <taxon>Spirochaetia</taxon>
        <taxon>Leptospirales</taxon>
        <taxon>Leptospiraceae</taxon>
        <taxon>Leptospira</taxon>
    </lineage>
</organism>
<reference evidence="2 3" key="1">
    <citation type="journal article" date="2006" name="Proc. Natl. Acad. Sci. U.S.A.">
        <title>Genome reduction in Leptospira borgpetersenii reflects limited transmission potential.</title>
        <authorList>
            <person name="Bulach D.M."/>
            <person name="Zuerner R.L."/>
            <person name="Wilson P."/>
            <person name="Seemann T."/>
            <person name="McGrath A."/>
            <person name="Cullen P.A."/>
            <person name="Davis J."/>
            <person name="Johnson M."/>
            <person name="Kuczek E."/>
            <person name="Alt D.P."/>
            <person name="Peterson-Burch B."/>
            <person name="Coppel R.L."/>
            <person name="Rood J.I."/>
            <person name="Davies J.K."/>
            <person name="Adler B."/>
        </authorList>
    </citation>
    <scope>NUCLEOTIDE SEQUENCE [LARGE SCALE GENOMIC DNA]</scope>
    <source>
        <strain evidence="2 3">JB197</strain>
    </source>
</reference>
<keyword evidence="1" id="KW-0732">Signal</keyword>
<evidence type="ECO:0000313" key="3">
    <source>
        <dbReference type="Proteomes" id="UP000000656"/>
    </source>
</evidence>
<dbReference type="Proteomes" id="UP000000656">
    <property type="component" value="Chromosome 1"/>
</dbReference>
<protein>
    <recommendedName>
        <fullName evidence="4">Lipoprotein</fullName>
    </recommendedName>
</protein>
<evidence type="ECO:0008006" key="4">
    <source>
        <dbReference type="Google" id="ProtNLM"/>
    </source>
</evidence>
<feature type="signal peptide" evidence="1">
    <location>
        <begin position="1"/>
        <end position="24"/>
    </location>
</feature>
<dbReference type="EMBL" id="CP000350">
    <property type="protein sequence ID" value="ABJ74983.1"/>
    <property type="molecule type" value="Genomic_DNA"/>
</dbReference>
<accession>Q04VT7</accession>
<proteinExistence type="predicted"/>
<dbReference type="AlphaFoldDB" id="Q04VT7"/>
<evidence type="ECO:0000313" key="2">
    <source>
        <dbReference type="EMBL" id="ABJ74983.1"/>
    </source>
</evidence>
<sequence length="148" mass="16723">MFLPYRLILPIVLFLVQCSAHRLANAEGAAIGTQNEPNVIDGRKISYTAYVTLNVGNLEESKNKIKSLIKNYKGFITRISQKSALVRVPYKSERECLPAKQDWIGCCSNGIFDPYGNLGAAFHLTSFNRIRFHDYEGDIVVAWIFPPR</sequence>
<feature type="chain" id="PRO_5004164528" description="Lipoprotein" evidence="1">
    <location>
        <begin position="25"/>
        <end position="148"/>
    </location>
</feature>
<dbReference type="KEGG" id="lbj:LBJ_0249"/>
<evidence type="ECO:0000256" key="1">
    <source>
        <dbReference type="SAM" id="SignalP"/>
    </source>
</evidence>
<name>Q04VT7_LEPBJ</name>